<sequence length="298" mass="34737">MGCWRHDHGIYKYNAQNLQFFQKDLQMTSVHKIFTYNERANIISSKEISGTESFCFGEILKHLLTIIEEISTFNPPVDHSSSENVESSILSWIKFLCANQKKLDPIIRLNTLFAAHTAEDHEKITVQFIIKNTGKNCDSKRLTDKLLELIKGYDCQTSADLEKALYTKDSTSGEPLLPESFYEDMCTLYHRHFFRNTSKLGLDFFASRGYDIVFNWDTGDGSQIDLNMVKDKHWQREEYFLNEDKTPFTFSEIRHVLRNKQDLFSDNIYKISFGNNNIEIAKRLDSETWVDISYLTIA</sequence>
<accession>A0AAU7QEL6</accession>
<gene>
    <name evidence="1" type="ORF">ABK905_12425</name>
</gene>
<dbReference type="EMBL" id="CP157947">
    <property type="protein sequence ID" value="XBS71632.1"/>
    <property type="molecule type" value="Genomic_DNA"/>
</dbReference>
<name>A0AAU7QEL6_9GAMM</name>
<protein>
    <submittedName>
        <fullName evidence="1">Uncharacterized protein</fullName>
    </submittedName>
</protein>
<proteinExistence type="predicted"/>
<evidence type="ECO:0000313" key="1">
    <source>
        <dbReference type="EMBL" id="XBS71632.1"/>
    </source>
</evidence>
<dbReference type="AlphaFoldDB" id="A0AAU7QEL6"/>
<reference evidence="1" key="1">
    <citation type="submission" date="2024-06" db="EMBL/GenBank/DDBJ databases">
        <authorList>
            <person name="Coelho C."/>
            <person name="Bento M."/>
            <person name="Garcia E."/>
            <person name="Camelo A."/>
            <person name="Brandao I."/>
            <person name="Espirito Santo C."/>
            <person name="Trovao J."/>
            <person name="Verissimo A."/>
            <person name="Costa J."/>
            <person name="Tiago I."/>
        </authorList>
    </citation>
    <scope>NUCLEOTIDE SEQUENCE</scope>
    <source>
        <strain evidence="1">KWT182</strain>
    </source>
</reference>
<organism evidence="1">
    <name type="scientific">Acerihabitans sp. KWT182</name>
    <dbReference type="NCBI Taxonomy" id="3157919"/>
    <lineage>
        <taxon>Bacteria</taxon>
        <taxon>Pseudomonadati</taxon>
        <taxon>Pseudomonadota</taxon>
        <taxon>Gammaproteobacteria</taxon>
        <taxon>Enterobacterales</taxon>
        <taxon>Pectobacteriaceae</taxon>
        <taxon>Acerihabitans</taxon>
    </lineage>
</organism>